<feature type="compositionally biased region" description="Polar residues" evidence="1">
    <location>
        <begin position="170"/>
        <end position="179"/>
    </location>
</feature>
<evidence type="ECO:0000256" key="1">
    <source>
        <dbReference type="SAM" id="MobiDB-lite"/>
    </source>
</evidence>
<reference evidence="2 3" key="1">
    <citation type="journal article" date="2019" name="Nat. Ecol. Evol.">
        <title>Megaphylogeny resolves global patterns of mushroom evolution.</title>
        <authorList>
            <person name="Varga T."/>
            <person name="Krizsan K."/>
            <person name="Foldi C."/>
            <person name="Dima B."/>
            <person name="Sanchez-Garcia M."/>
            <person name="Sanchez-Ramirez S."/>
            <person name="Szollosi G.J."/>
            <person name="Szarkandi J.G."/>
            <person name="Papp V."/>
            <person name="Albert L."/>
            <person name="Andreopoulos W."/>
            <person name="Angelini C."/>
            <person name="Antonin V."/>
            <person name="Barry K.W."/>
            <person name="Bougher N.L."/>
            <person name="Buchanan P."/>
            <person name="Buyck B."/>
            <person name="Bense V."/>
            <person name="Catcheside P."/>
            <person name="Chovatia M."/>
            <person name="Cooper J."/>
            <person name="Damon W."/>
            <person name="Desjardin D."/>
            <person name="Finy P."/>
            <person name="Geml J."/>
            <person name="Haridas S."/>
            <person name="Hughes K."/>
            <person name="Justo A."/>
            <person name="Karasinski D."/>
            <person name="Kautmanova I."/>
            <person name="Kiss B."/>
            <person name="Kocsube S."/>
            <person name="Kotiranta H."/>
            <person name="LaButti K.M."/>
            <person name="Lechner B.E."/>
            <person name="Liimatainen K."/>
            <person name="Lipzen A."/>
            <person name="Lukacs Z."/>
            <person name="Mihaltcheva S."/>
            <person name="Morgado L.N."/>
            <person name="Niskanen T."/>
            <person name="Noordeloos M.E."/>
            <person name="Ohm R.A."/>
            <person name="Ortiz-Santana B."/>
            <person name="Ovrebo C."/>
            <person name="Racz N."/>
            <person name="Riley R."/>
            <person name="Savchenko A."/>
            <person name="Shiryaev A."/>
            <person name="Soop K."/>
            <person name="Spirin V."/>
            <person name="Szebenyi C."/>
            <person name="Tomsovsky M."/>
            <person name="Tulloss R.E."/>
            <person name="Uehling J."/>
            <person name="Grigoriev I.V."/>
            <person name="Vagvolgyi C."/>
            <person name="Papp T."/>
            <person name="Martin F.M."/>
            <person name="Miettinen O."/>
            <person name="Hibbett D.S."/>
            <person name="Nagy L.G."/>
        </authorList>
    </citation>
    <scope>NUCLEOTIDE SEQUENCE [LARGE SCALE GENOMIC DNA]</scope>
    <source>
        <strain evidence="2 3">CBS 121175</strain>
    </source>
</reference>
<evidence type="ECO:0000313" key="3">
    <source>
        <dbReference type="Proteomes" id="UP000307440"/>
    </source>
</evidence>
<feature type="compositionally biased region" description="Polar residues" evidence="1">
    <location>
        <begin position="11"/>
        <end position="24"/>
    </location>
</feature>
<name>A0A5C3L1S6_COPMA</name>
<feature type="compositionally biased region" description="Basic residues" evidence="1">
    <location>
        <begin position="135"/>
        <end position="147"/>
    </location>
</feature>
<keyword evidence="3" id="KW-1185">Reference proteome</keyword>
<feature type="compositionally biased region" description="Low complexity" evidence="1">
    <location>
        <begin position="493"/>
        <end position="506"/>
    </location>
</feature>
<dbReference type="Proteomes" id="UP000307440">
    <property type="component" value="Unassembled WGS sequence"/>
</dbReference>
<dbReference type="AlphaFoldDB" id="A0A5C3L1S6"/>
<gene>
    <name evidence="2" type="ORF">FA15DRAFT_702502</name>
</gene>
<dbReference type="OrthoDB" id="3229208at2759"/>
<protein>
    <submittedName>
        <fullName evidence="2">Uncharacterized protein</fullName>
    </submittedName>
</protein>
<feature type="compositionally biased region" description="Acidic residues" evidence="1">
    <location>
        <begin position="92"/>
        <end position="113"/>
    </location>
</feature>
<feature type="region of interest" description="Disordered" evidence="1">
    <location>
        <begin position="1"/>
        <end position="303"/>
    </location>
</feature>
<evidence type="ECO:0000313" key="2">
    <source>
        <dbReference type="EMBL" id="TFK26747.1"/>
    </source>
</evidence>
<proteinExistence type="predicted"/>
<dbReference type="STRING" id="230819.A0A5C3L1S6"/>
<feature type="compositionally biased region" description="Basic and acidic residues" evidence="1">
    <location>
        <begin position="148"/>
        <end position="163"/>
    </location>
</feature>
<feature type="compositionally biased region" description="Low complexity" evidence="1">
    <location>
        <begin position="269"/>
        <end position="286"/>
    </location>
</feature>
<sequence>MASMFRASPWVTYQPTPDPSQTRGQPPPNTLGGQTLVMDMAMDVDMDAPQIQTLKDEDSPPPQRPQKKAKKSWKAAAPAPRNESARKKAAASEEEFDEPQEDEEDQLIDDDEEGGARPSSSALPGPSRSAESTPKKKPGPKARKPKKEKQPADGDKKSAKDKGPQIPSGAPNNLGQTVSWFHASPYKTHPSPGQSDTPQSAAEGAPPPPPEPLMLKLAVSGKKKQTASSRKASGTAPRTKAKAPAKQRSAIPPALVEDAAMSEAGFTGTAASSPATAPASLPEPTESGSPEPDARIPPSSPTTVVTQITQTAEEIQASLEGVPIPQYPLPTRPFPVQPPVKITTGFAPPMALDRTGKKVRHWKVANREVRGIAGGRWFARTWVGDKDSDYAASVAAGVNKAEEKMLIGASGLPRMGATASVGRGRGRGGSKSASAVVSAVNSRAGSAMPDAGPSLSTVVRQPSRMRLSSVIAPDDGPSEPAMDSLMDLDPDQAPKSSAPSVAPSKP</sequence>
<accession>A0A5C3L1S6</accession>
<feature type="region of interest" description="Disordered" evidence="1">
    <location>
        <begin position="443"/>
        <end position="506"/>
    </location>
</feature>
<feature type="compositionally biased region" description="Polar residues" evidence="1">
    <location>
        <begin position="191"/>
        <end position="200"/>
    </location>
</feature>
<dbReference type="EMBL" id="ML210171">
    <property type="protein sequence ID" value="TFK26747.1"/>
    <property type="molecule type" value="Genomic_DNA"/>
</dbReference>
<organism evidence="2 3">
    <name type="scientific">Coprinopsis marcescibilis</name>
    <name type="common">Agaric fungus</name>
    <name type="synonym">Psathyrella marcescibilis</name>
    <dbReference type="NCBI Taxonomy" id="230819"/>
    <lineage>
        <taxon>Eukaryota</taxon>
        <taxon>Fungi</taxon>
        <taxon>Dikarya</taxon>
        <taxon>Basidiomycota</taxon>
        <taxon>Agaricomycotina</taxon>
        <taxon>Agaricomycetes</taxon>
        <taxon>Agaricomycetidae</taxon>
        <taxon>Agaricales</taxon>
        <taxon>Agaricineae</taxon>
        <taxon>Psathyrellaceae</taxon>
        <taxon>Coprinopsis</taxon>
    </lineage>
</organism>